<dbReference type="HOGENOM" id="CLU_3065593_0_0_0"/>
<dbReference type="STRING" id="243090.RB6504"/>
<keyword evidence="2" id="KW-1185">Reference proteome</keyword>
<evidence type="ECO:0000313" key="1">
    <source>
        <dbReference type="EMBL" id="CAD74848.1"/>
    </source>
</evidence>
<dbReference type="EnsemblBacteria" id="CAD74848">
    <property type="protein sequence ID" value="CAD74848"/>
    <property type="gene ID" value="RB6504"/>
</dbReference>
<name>Q7UQ57_RHOBA</name>
<sequence length="53" mass="5986">MSSNRSAVEREQGPDSRCVSHHAVFLCCSVSYVVSQRKCSGSVIELFVQMFRF</sequence>
<evidence type="ECO:0000313" key="2">
    <source>
        <dbReference type="Proteomes" id="UP000001025"/>
    </source>
</evidence>
<dbReference type="AlphaFoldDB" id="Q7UQ57"/>
<reference evidence="1 2" key="1">
    <citation type="journal article" date="2003" name="Proc. Natl. Acad. Sci. U.S.A.">
        <title>Complete genome sequence of the marine planctomycete Pirellula sp. strain 1.</title>
        <authorList>
            <person name="Gloeckner F.O."/>
            <person name="Kube M."/>
            <person name="Bauer M."/>
            <person name="Teeling H."/>
            <person name="Lombardot T."/>
            <person name="Ludwig W."/>
            <person name="Gade D."/>
            <person name="Beck A."/>
            <person name="Borzym K."/>
            <person name="Heitmann K."/>
            <person name="Rabus R."/>
            <person name="Schlesner H."/>
            <person name="Amann R."/>
            <person name="Reinhardt R."/>
        </authorList>
    </citation>
    <scope>NUCLEOTIDE SEQUENCE [LARGE SCALE GENOMIC DNA]</scope>
    <source>
        <strain evidence="2">DSM 10527 / NCIMB 13988 / SH1</strain>
    </source>
</reference>
<accession>Q7UQ57</accession>
<dbReference type="Proteomes" id="UP000001025">
    <property type="component" value="Chromosome"/>
</dbReference>
<dbReference type="EMBL" id="BX294144">
    <property type="protein sequence ID" value="CAD74848.1"/>
    <property type="molecule type" value="Genomic_DNA"/>
</dbReference>
<dbReference type="InParanoid" id="Q7UQ57"/>
<protein>
    <submittedName>
        <fullName evidence="1">Uncharacterized protein</fullName>
    </submittedName>
</protein>
<dbReference type="KEGG" id="rba:RB6504"/>
<organism evidence="1 2">
    <name type="scientific">Rhodopirellula baltica (strain DSM 10527 / NCIMB 13988 / SH1)</name>
    <dbReference type="NCBI Taxonomy" id="243090"/>
    <lineage>
        <taxon>Bacteria</taxon>
        <taxon>Pseudomonadati</taxon>
        <taxon>Planctomycetota</taxon>
        <taxon>Planctomycetia</taxon>
        <taxon>Pirellulales</taxon>
        <taxon>Pirellulaceae</taxon>
        <taxon>Rhodopirellula</taxon>
    </lineage>
</organism>
<proteinExistence type="predicted"/>
<gene>
    <name evidence="1" type="ordered locus">RB6504</name>
</gene>